<evidence type="ECO:0000256" key="1">
    <source>
        <dbReference type="SAM" id="Phobius"/>
    </source>
</evidence>
<keyword evidence="1" id="KW-1133">Transmembrane helix</keyword>
<keyword evidence="3" id="KW-1185">Reference proteome</keyword>
<dbReference type="Proteomes" id="UP000184188">
    <property type="component" value="Unassembled WGS sequence"/>
</dbReference>
<dbReference type="AlphaFoldDB" id="A0A1L9SUR8"/>
<evidence type="ECO:0000313" key="2">
    <source>
        <dbReference type="EMBL" id="OJJ50970.1"/>
    </source>
</evidence>
<dbReference type="VEuPathDB" id="FungiDB:ASPZODRAFT_300276"/>
<sequence>MASLDTGGLSIPNPRYLLYATSIYLAFPQSPFFFMSFFLCLVAARFPRCCISRRLRFICHLRNYLHFVSYLSVFFLNPISLWNCPLDSCLLAPHEFPLSLFLLRLSIFYFF</sequence>
<evidence type="ECO:0008006" key="4">
    <source>
        <dbReference type="Google" id="ProtNLM"/>
    </source>
</evidence>
<dbReference type="EMBL" id="KV878336">
    <property type="protein sequence ID" value="OJJ50970.1"/>
    <property type="molecule type" value="Genomic_DNA"/>
</dbReference>
<accession>A0A1L9SUR8</accession>
<evidence type="ECO:0000313" key="3">
    <source>
        <dbReference type="Proteomes" id="UP000184188"/>
    </source>
</evidence>
<keyword evidence="1" id="KW-0472">Membrane</keyword>
<reference evidence="3" key="1">
    <citation type="journal article" date="2017" name="Genome Biol.">
        <title>Comparative genomics reveals high biological diversity and specific adaptations in the industrially and medically important fungal genus Aspergillus.</title>
        <authorList>
            <person name="de Vries R.P."/>
            <person name="Riley R."/>
            <person name="Wiebenga A."/>
            <person name="Aguilar-Osorio G."/>
            <person name="Amillis S."/>
            <person name="Uchima C.A."/>
            <person name="Anderluh G."/>
            <person name="Asadollahi M."/>
            <person name="Askin M."/>
            <person name="Barry K."/>
            <person name="Battaglia E."/>
            <person name="Bayram O."/>
            <person name="Benocci T."/>
            <person name="Braus-Stromeyer S.A."/>
            <person name="Caldana C."/>
            <person name="Canovas D."/>
            <person name="Cerqueira G.C."/>
            <person name="Chen F."/>
            <person name="Chen W."/>
            <person name="Choi C."/>
            <person name="Clum A."/>
            <person name="Dos Santos R.A."/>
            <person name="Damasio A.R."/>
            <person name="Diallinas G."/>
            <person name="Emri T."/>
            <person name="Fekete E."/>
            <person name="Flipphi M."/>
            <person name="Freyberg S."/>
            <person name="Gallo A."/>
            <person name="Gournas C."/>
            <person name="Habgood R."/>
            <person name="Hainaut M."/>
            <person name="Harispe M.L."/>
            <person name="Henrissat B."/>
            <person name="Hilden K.S."/>
            <person name="Hope R."/>
            <person name="Hossain A."/>
            <person name="Karabika E."/>
            <person name="Karaffa L."/>
            <person name="Karanyi Z."/>
            <person name="Krasevec N."/>
            <person name="Kuo A."/>
            <person name="Kusch H."/>
            <person name="LaButti K."/>
            <person name="Lagendijk E.L."/>
            <person name="Lapidus A."/>
            <person name="Levasseur A."/>
            <person name="Lindquist E."/>
            <person name="Lipzen A."/>
            <person name="Logrieco A.F."/>
            <person name="MacCabe A."/>
            <person name="Maekelae M.R."/>
            <person name="Malavazi I."/>
            <person name="Melin P."/>
            <person name="Meyer V."/>
            <person name="Mielnichuk N."/>
            <person name="Miskei M."/>
            <person name="Molnar A.P."/>
            <person name="Mule G."/>
            <person name="Ngan C.Y."/>
            <person name="Orejas M."/>
            <person name="Orosz E."/>
            <person name="Ouedraogo J.P."/>
            <person name="Overkamp K.M."/>
            <person name="Park H.-S."/>
            <person name="Perrone G."/>
            <person name="Piumi F."/>
            <person name="Punt P.J."/>
            <person name="Ram A.F."/>
            <person name="Ramon A."/>
            <person name="Rauscher S."/>
            <person name="Record E."/>
            <person name="Riano-Pachon D.M."/>
            <person name="Robert V."/>
            <person name="Roehrig J."/>
            <person name="Ruller R."/>
            <person name="Salamov A."/>
            <person name="Salih N.S."/>
            <person name="Samson R.A."/>
            <person name="Sandor E."/>
            <person name="Sanguinetti M."/>
            <person name="Schuetze T."/>
            <person name="Sepcic K."/>
            <person name="Shelest E."/>
            <person name="Sherlock G."/>
            <person name="Sophianopoulou V."/>
            <person name="Squina F.M."/>
            <person name="Sun H."/>
            <person name="Susca A."/>
            <person name="Todd R.B."/>
            <person name="Tsang A."/>
            <person name="Unkles S.E."/>
            <person name="van de Wiele N."/>
            <person name="van Rossen-Uffink D."/>
            <person name="Oliveira J.V."/>
            <person name="Vesth T.C."/>
            <person name="Visser J."/>
            <person name="Yu J.-H."/>
            <person name="Zhou M."/>
            <person name="Andersen M.R."/>
            <person name="Archer D.B."/>
            <person name="Baker S.E."/>
            <person name="Benoit I."/>
            <person name="Brakhage A.A."/>
            <person name="Braus G.H."/>
            <person name="Fischer R."/>
            <person name="Frisvad J.C."/>
            <person name="Goldman G.H."/>
            <person name="Houbraken J."/>
            <person name="Oakley B."/>
            <person name="Pocsi I."/>
            <person name="Scazzocchio C."/>
            <person name="Seiboth B."/>
            <person name="vanKuyk P.A."/>
            <person name="Wortman J."/>
            <person name="Dyer P.S."/>
            <person name="Grigoriev I.V."/>
        </authorList>
    </citation>
    <scope>NUCLEOTIDE SEQUENCE [LARGE SCALE GENOMIC DNA]</scope>
    <source>
        <strain evidence="3">CBS 506.65</strain>
    </source>
</reference>
<organism evidence="2 3">
    <name type="scientific">Penicilliopsis zonata CBS 506.65</name>
    <dbReference type="NCBI Taxonomy" id="1073090"/>
    <lineage>
        <taxon>Eukaryota</taxon>
        <taxon>Fungi</taxon>
        <taxon>Dikarya</taxon>
        <taxon>Ascomycota</taxon>
        <taxon>Pezizomycotina</taxon>
        <taxon>Eurotiomycetes</taxon>
        <taxon>Eurotiomycetidae</taxon>
        <taxon>Eurotiales</taxon>
        <taxon>Aspergillaceae</taxon>
        <taxon>Penicilliopsis</taxon>
    </lineage>
</organism>
<gene>
    <name evidence="2" type="ORF">ASPZODRAFT_300276</name>
</gene>
<proteinExistence type="predicted"/>
<dbReference type="GeneID" id="34614659"/>
<keyword evidence="1" id="KW-0812">Transmembrane</keyword>
<feature type="transmembrane region" description="Helical" evidence="1">
    <location>
        <begin position="16"/>
        <end position="44"/>
    </location>
</feature>
<feature type="transmembrane region" description="Helical" evidence="1">
    <location>
        <begin position="64"/>
        <end position="82"/>
    </location>
</feature>
<name>A0A1L9SUR8_9EURO</name>
<protein>
    <recommendedName>
        <fullName evidence="4">Transmembrane protein</fullName>
    </recommendedName>
</protein>
<dbReference type="RefSeq" id="XP_022585480.1">
    <property type="nucleotide sequence ID" value="XM_022728195.1"/>
</dbReference>